<evidence type="ECO:0000313" key="2">
    <source>
        <dbReference type="EMBL" id="MBW0518830.1"/>
    </source>
</evidence>
<keyword evidence="3" id="KW-1185">Reference proteome</keyword>
<name>A0A9Q3HXY6_9BASI</name>
<accession>A0A9Q3HXY6</accession>
<evidence type="ECO:0000313" key="3">
    <source>
        <dbReference type="Proteomes" id="UP000765509"/>
    </source>
</evidence>
<dbReference type="Proteomes" id="UP000765509">
    <property type="component" value="Unassembled WGS sequence"/>
</dbReference>
<gene>
    <name evidence="2" type="ORF">O181_058545</name>
</gene>
<feature type="region of interest" description="Disordered" evidence="1">
    <location>
        <begin position="28"/>
        <end position="65"/>
    </location>
</feature>
<organism evidence="2 3">
    <name type="scientific">Austropuccinia psidii MF-1</name>
    <dbReference type="NCBI Taxonomy" id="1389203"/>
    <lineage>
        <taxon>Eukaryota</taxon>
        <taxon>Fungi</taxon>
        <taxon>Dikarya</taxon>
        <taxon>Basidiomycota</taxon>
        <taxon>Pucciniomycotina</taxon>
        <taxon>Pucciniomycetes</taxon>
        <taxon>Pucciniales</taxon>
        <taxon>Sphaerophragmiaceae</taxon>
        <taxon>Austropuccinia</taxon>
    </lineage>
</organism>
<reference evidence="2" key="1">
    <citation type="submission" date="2021-03" db="EMBL/GenBank/DDBJ databases">
        <title>Draft genome sequence of rust myrtle Austropuccinia psidii MF-1, a brazilian biotype.</title>
        <authorList>
            <person name="Quecine M.C."/>
            <person name="Pachon D.M.R."/>
            <person name="Bonatelli M.L."/>
            <person name="Correr F.H."/>
            <person name="Franceschini L.M."/>
            <person name="Leite T.F."/>
            <person name="Margarido G.R.A."/>
            <person name="Almeida C.A."/>
            <person name="Ferrarezi J.A."/>
            <person name="Labate C.A."/>
        </authorList>
    </citation>
    <scope>NUCLEOTIDE SEQUENCE</scope>
    <source>
        <strain evidence="2">MF-1</strain>
    </source>
</reference>
<dbReference type="AlphaFoldDB" id="A0A9Q3HXY6"/>
<proteinExistence type="predicted"/>
<evidence type="ECO:0000256" key="1">
    <source>
        <dbReference type="SAM" id="MobiDB-lite"/>
    </source>
</evidence>
<feature type="compositionally biased region" description="Basic and acidic residues" evidence="1">
    <location>
        <begin position="46"/>
        <end position="65"/>
    </location>
</feature>
<protein>
    <submittedName>
        <fullName evidence="2">Uncharacterized protein</fullName>
    </submittedName>
</protein>
<dbReference type="EMBL" id="AVOT02026906">
    <property type="protein sequence ID" value="MBW0518830.1"/>
    <property type="molecule type" value="Genomic_DNA"/>
</dbReference>
<comment type="caution">
    <text evidence="2">The sequence shown here is derived from an EMBL/GenBank/DDBJ whole genome shotgun (WGS) entry which is preliminary data.</text>
</comment>
<sequence length="156" mass="16954">MRVNCPPTDPTPPASVWTFPLMPKNVQATSGRADIHSAENATSEPNAHKMDRPQIVKGNGADDTRTHLVEPGVNVRVNHANEEAHNNDTCTLHLTNSSSFLTYSLTLMYQTASQALAASLLRSGQIKPSRPSPHMPSIPMCRIHNGTEPEFPPPGK</sequence>